<organism evidence="1 2">
    <name type="scientific">Denitratisoma oestradiolicum</name>
    <dbReference type="NCBI Taxonomy" id="311182"/>
    <lineage>
        <taxon>Bacteria</taxon>
        <taxon>Pseudomonadati</taxon>
        <taxon>Pseudomonadota</taxon>
        <taxon>Betaproteobacteria</taxon>
        <taxon>Nitrosomonadales</taxon>
        <taxon>Sterolibacteriaceae</taxon>
        <taxon>Denitratisoma</taxon>
    </lineage>
</organism>
<dbReference type="Gene3D" id="3.30.70.1230">
    <property type="entry name" value="Nucleotide cyclase"/>
    <property type="match status" value="1"/>
</dbReference>
<dbReference type="PANTHER" id="PTHR43081">
    <property type="entry name" value="ADENYLATE CYCLASE, TERMINAL-DIFFERENTIATION SPECIFIC-RELATED"/>
    <property type="match status" value="1"/>
</dbReference>
<dbReference type="CDD" id="cd07302">
    <property type="entry name" value="CHD"/>
    <property type="match status" value="1"/>
</dbReference>
<dbReference type="Proteomes" id="UP000515733">
    <property type="component" value="Chromosome"/>
</dbReference>
<sequence length="496" mass="55329">MGNMLSSKEILDSTGISRATLNNYIAMGLVSKPVVMNPGAAKGPRQLGFFPENTVERVRHIQKLKQEGISMANIVSQLKSGITLNESRAGIGEAHPLISSSSIKVTLDDLPHPAYMLNPNFELTWLNEHARTQLFGGLSSLPATSEERGLFRLLSTRDCWDIWQDLLDFHLGLAKGRLSPTGLGQLCHGIPAELSNQLQQRLKQVNEISVRPVAETSISLADAMGMYQHYKAYASFFREGIFIAYVPDHSLHEQHNSLLDLLARRDEVIRGLLQRRLPVLTPLAVLVADLQSSVKICSELPPEEYFELINEIWTAMGPIFRKYHASCGKHVGDGLVYYFFPQPDSDYLANSIACAQEISHEMQKLSKAWQLRKNWLNELYLNIGITEGQEWLGTFQTSTSVEFVVLGDTINQAARISDLARHGAIWATKSLIGKLSGDDRQKIRYGVRRRSPDGRDMFVPASFCMVSSLLEQDGTRADKLNDIATLAITEIVKTPL</sequence>
<dbReference type="EMBL" id="LR778301">
    <property type="protein sequence ID" value="CAB1368876.1"/>
    <property type="molecule type" value="Genomic_DNA"/>
</dbReference>
<evidence type="ECO:0000313" key="1">
    <source>
        <dbReference type="EMBL" id="CAB1368876.1"/>
    </source>
</evidence>
<dbReference type="Gene3D" id="1.10.1660.10">
    <property type="match status" value="1"/>
</dbReference>
<dbReference type="InterPro" id="IPR001054">
    <property type="entry name" value="A/G_cyclase"/>
</dbReference>
<dbReference type="Pfam" id="PF13411">
    <property type="entry name" value="MerR_1"/>
    <property type="match status" value="1"/>
</dbReference>
<dbReference type="PANTHER" id="PTHR43081:SF1">
    <property type="entry name" value="ADENYLATE CYCLASE, TERMINAL-DIFFERENTIATION SPECIFIC"/>
    <property type="match status" value="1"/>
</dbReference>
<reference evidence="1 2" key="1">
    <citation type="submission" date="2020-03" db="EMBL/GenBank/DDBJ databases">
        <authorList>
            <consortium name="Genoscope - CEA"/>
            <person name="William W."/>
        </authorList>
    </citation>
    <scope>NUCLEOTIDE SEQUENCE [LARGE SCALE GENOMIC DNA]</scope>
    <source>
        <strain evidence="2">DSM 16959</strain>
    </source>
</reference>
<keyword evidence="2" id="KW-1185">Reference proteome</keyword>
<proteinExistence type="predicted"/>
<dbReference type="GO" id="GO:0009190">
    <property type="term" value="P:cyclic nucleotide biosynthetic process"/>
    <property type="evidence" value="ECO:0007669"/>
    <property type="project" value="InterPro"/>
</dbReference>
<dbReference type="InterPro" id="IPR000551">
    <property type="entry name" value="MerR-type_HTH_dom"/>
</dbReference>
<dbReference type="SUPFAM" id="SSF55073">
    <property type="entry name" value="Nucleotide cyclase"/>
    <property type="match status" value="1"/>
</dbReference>
<dbReference type="AlphaFoldDB" id="A0A6S6XSB8"/>
<dbReference type="KEGG" id="doe:DENOEST_1711"/>
<dbReference type="InterPro" id="IPR050697">
    <property type="entry name" value="Adenylyl/Guanylyl_Cyclase_3/4"/>
</dbReference>
<dbReference type="GO" id="GO:0006355">
    <property type="term" value="P:regulation of DNA-templated transcription"/>
    <property type="evidence" value="ECO:0007669"/>
    <property type="project" value="InterPro"/>
</dbReference>
<dbReference type="OrthoDB" id="8892307at2"/>
<accession>A0A6S6XSB8</accession>
<dbReference type="Pfam" id="PF00211">
    <property type="entry name" value="Guanylate_cyc"/>
    <property type="match status" value="1"/>
</dbReference>
<dbReference type="GO" id="GO:0035556">
    <property type="term" value="P:intracellular signal transduction"/>
    <property type="evidence" value="ECO:0007669"/>
    <property type="project" value="InterPro"/>
</dbReference>
<dbReference type="PROSITE" id="PS50125">
    <property type="entry name" value="GUANYLATE_CYCLASE_2"/>
    <property type="match status" value="1"/>
</dbReference>
<dbReference type="GO" id="GO:0003677">
    <property type="term" value="F:DNA binding"/>
    <property type="evidence" value="ECO:0007669"/>
    <property type="project" value="InterPro"/>
</dbReference>
<dbReference type="InterPro" id="IPR029787">
    <property type="entry name" value="Nucleotide_cyclase"/>
</dbReference>
<name>A0A6S6XSB8_9PROT</name>
<protein>
    <submittedName>
        <fullName evidence="1">Uncharacterized protein</fullName>
    </submittedName>
</protein>
<gene>
    <name evidence="1" type="ORF">DENOEST_1711</name>
</gene>
<evidence type="ECO:0000313" key="2">
    <source>
        <dbReference type="Proteomes" id="UP000515733"/>
    </source>
</evidence>
<dbReference type="GO" id="GO:0004016">
    <property type="term" value="F:adenylate cyclase activity"/>
    <property type="evidence" value="ECO:0007669"/>
    <property type="project" value="UniProtKB-ARBA"/>
</dbReference>